<keyword evidence="7" id="KW-1185">Reference proteome</keyword>
<sequence length="400" mass="47135">MSSKIWKVILKDDVKKFENCIKSEINIDLNNYNKDGLTILLYGIEKGCAECCYYLINQTNVDIFLKDKKENENALMKCMRIGYEMINVSKMLIDRKINVNEKNKNGKTSLHIASENNYLKGIELLLKNKADINSVDNQNNTPLMSSIKRNNEESAFLLIDNNADINMKDNDMNSVLHICAKEHLSNVAHYILSTNKMNIENCLDKEKNSPLHIAAKENLKSLCNLFLNYHFDGSLKNNNNETYSDILKKHEMDAILKEEEKKKNYEEKEIRRRKLYEESMLKTDVSNFLMKYNLESFIPLFYKHNYIYVDDAFLEIEDSTLKKMNLNKDERKQIYDSIEQFYKEKEDKENEIELRNQQLIEEQNRTKNLKYVSCAIFLIFTSIFIYSLFISISNKAKIFF</sequence>
<evidence type="ECO:0000256" key="3">
    <source>
        <dbReference type="PROSITE-ProRule" id="PRU00023"/>
    </source>
</evidence>
<feature type="coiled-coil region" evidence="4">
    <location>
        <begin position="338"/>
        <end position="365"/>
    </location>
</feature>
<accession>A0A1J1HEU3</accession>
<dbReference type="GeneID" id="39738549"/>
<dbReference type="Proteomes" id="UP000220158">
    <property type="component" value="Chromosome 14"/>
</dbReference>
<dbReference type="InterPro" id="IPR050745">
    <property type="entry name" value="Multifunctional_regulatory"/>
</dbReference>
<dbReference type="Pfam" id="PF12796">
    <property type="entry name" value="Ank_2"/>
    <property type="match status" value="1"/>
</dbReference>
<keyword evidence="5" id="KW-1133">Transmembrane helix</keyword>
<evidence type="ECO:0000256" key="5">
    <source>
        <dbReference type="SAM" id="Phobius"/>
    </source>
</evidence>
<dbReference type="InterPro" id="IPR002110">
    <property type="entry name" value="Ankyrin_rpt"/>
</dbReference>
<evidence type="ECO:0000256" key="1">
    <source>
        <dbReference type="ARBA" id="ARBA00022737"/>
    </source>
</evidence>
<proteinExistence type="predicted"/>
<dbReference type="SUPFAM" id="SSF48403">
    <property type="entry name" value="Ankyrin repeat"/>
    <property type="match status" value="1"/>
</dbReference>
<evidence type="ECO:0000313" key="6">
    <source>
        <dbReference type="EMBL" id="CRH02389.1"/>
    </source>
</evidence>
<keyword evidence="5" id="KW-0472">Membrane</keyword>
<dbReference type="OMA" id="HEMDAIL"/>
<dbReference type="AlphaFoldDB" id="A0A1J1HEU3"/>
<dbReference type="EMBL" id="LN835309">
    <property type="protein sequence ID" value="CRH02389.1"/>
    <property type="molecule type" value="Genomic_DNA"/>
</dbReference>
<feature type="coiled-coil region" evidence="4">
    <location>
        <begin position="248"/>
        <end position="278"/>
    </location>
</feature>
<keyword evidence="1" id="KW-0677">Repeat</keyword>
<keyword evidence="4" id="KW-0175">Coiled coil</keyword>
<dbReference type="SUPFAM" id="SSF47769">
    <property type="entry name" value="SAM/Pointed domain"/>
    <property type="match status" value="1"/>
</dbReference>
<dbReference type="OrthoDB" id="408027at2759"/>
<evidence type="ECO:0000256" key="4">
    <source>
        <dbReference type="SAM" id="Coils"/>
    </source>
</evidence>
<dbReference type="Gene3D" id="1.10.150.50">
    <property type="entry name" value="Transcription Factor, Ets-1"/>
    <property type="match status" value="1"/>
</dbReference>
<organism evidence="6 7">
    <name type="scientific">Plasmodium relictum</name>
    <dbReference type="NCBI Taxonomy" id="85471"/>
    <lineage>
        <taxon>Eukaryota</taxon>
        <taxon>Sar</taxon>
        <taxon>Alveolata</taxon>
        <taxon>Apicomplexa</taxon>
        <taxon>Aconoidasida</taxon>
        <taxon>Haemosporida</taxon>
        <taxon>Plasmodiidae</taxon>
        <taxon>Plasmodium</taxon>
        <taxon>Plasmodium (Haemamoeba)</taxon>
    </lineage>
</organism>
<dbReference type="SMART" id="SM00248">
    <property type="entry name" value="ANK"/>
    <property type="match status" value="6"/>
</dbReference>
<keyword evidence="2 3" id="KW-0040">ANK repeat</keyword>
<keyword evidence="5" id="KW-0812">Transmembrane</keyword>
<evidence type="ECO:0000256" key="2">
    <source>
        <dbReference type="ARBA" id="ARBA00023043"/>
    </source>
</evidence>
<evidence type="ECO:0000313" key="7">
    <source>
        <dbReference type="Proteomes" id="UP000220158"/>
    </source>
</evidence>
<dbReference type="PANTHER" id="PTHR24189">
    <property type="entry name" value="MYOTROPHIN"/>
    <property type="match status" value="1"/>
</dbReference>
<dbReference type="PROSITE" id="PS50297">
    <property type="entry name" value="ANK_REP_REGION"/>
    <property type="match status" value="2"/>
</dbReference>
<dbReference type="PANTHER" id="PTHR24189:SF50">
    <property type="entry name" value="ANKYRIN REPEAT AND SOCS BOX PROTEIN 2"/>
    <property type="match status" value="1"/>
</dbReference>
<reference evidence="6 7" key="1">
    <citation type="submission" date="2015-04" db="EMBL/GenBank/DDBJ databases">
        <authorList>
            <consortium name="Pathogen Informatics"/>
        </authorList>
    </citation>
    <scope>NUCLEOTIDE SEQUENCE [LARGE SCALE GENOMIC DNA]</scope>
    <source>
        <strain evidence="6 7">SGS1</strain>
    </source>
</reference>
<dbReference type="PROSITE" id="PS50088">
    <property type="entry name" value="ANK_REPEAT"/>
    <property type="match status" value="2"/>
</dbReference>
<dbReference type="KEGG" id="prel:PRELSG_1411800"/>
<name>A0A1J1HEU3_PLARL</name>
<dbReference type="VEuPathDB" id="PlasmoDB:PRELSG_1411800"/>
<feature type="repeat" description="ANK" evidence="3">
    <location>
        <begin position="105"/>
        <end position="137"/>
    </location>
</feature>
<feature type="repeat" description="ANK" evidence="3">
    <location>
        <begin position="138"/>
        <end position="170"/>
    </location>
</feature>
<dbReference type="InterPro" id="IPR013761">
    <property type="entry name" value="SAM/pointed_sf"/>
</dbReference>
<dbReference type="RefSeq" id="XP_028534909.1">
    <property type="nucleotide sequence ID" value="XM_028679169.1"/>
</dbReference>
<feature type="transmembrane region" description="Helical" evidence="5">
    <location>
        <begin position="369"/>
        <end position="392"/>
    </location>
</feature>
<gene>
    <name evidence="6" type="ORF">PRELSG_1411800</name>
</gene>
<dbReference type="InterPro" id="IPR036770">
    <property type="entry name" value="Ankyrin_rpt-contain_sf"/>
</dbReference>
<protein>
    <submittedName>
        <fullName evidence="6">Uncharacterized protein</fullName>
    </submittedName>
</protein>
<dbReference type="Gene3D" id="1.25.40.20">
    <property type="entry name" value="Ankyrin repeat-containing domain"/>
    <property type="match status" value="2"/>
</dbReference>